<keyword evidence="9" id="KW-0227">DNA damage</keyword>
<organism evidence="11 12">
    <name type="scientific">Moniliophthora roreri</name>
    <name type="common">Frosty pod rot fungus</name>
    <name type="synonym">Monilia roreri</name>
    <dbReference type="NCBI Taxonomy" id="221103"/>
    <lineage>
        <taxon>Eukaryota</taxon>
        <taxon>Fungi</taxon>
        <taxon>Dikarya</taxon>
        <taxon>Basidiomycota</taxon>
        <taxon>Agaricomycotina</taxon>
        <taxon>Agaricomycetes</taxon>
        <taxon>Agaricomycetidae</taxon>
        <taxon>Agaricales</taxon>
        <taxon>Marasmiineae</taxon>
        <taxon>Marasmiaceae</taxon>
        <taxon>Moniliophthora</taxon>
    </lineage>
</organism>
<keyword evidence="4 9" id="KW-0156">Chromatin regulator</keyword>
<dbReference type="AlphaFoldDB" id="A0A0W0FUE7"/>
<comment type="subcellular location">
    <subcellularLocation>
        <location evidence="1 9">Nucleus</location>
    </subcellularLocation>
</comment>
<accession>A0A0W0FUE7</accession>
<comment type="similarity">
    <text evidence="2 9">Belongs to the EAF6 family.</text>
</comment>
<dbReference type="GO" id="GO:0006325">
    <property type="term" value="P:chromatin organization"/>
    <property type="evidence" value="ECO:0007669"/>
    <property type="project" value="UniProtKB-KW"/>
</dbReference>
<dbReference type="InterPro" id="IPR015418">
    <property type="entry name" value="Eaf6"/>
</dbReference>
<dbReference type="GO" id="GO:0005634">
    <property type="term" value="C:nucleus"/>
    <property type="evidence" value="ECO:0007669"/>
    <property type="project" value="UniProtKB-SubCell"/>
</dbReference>
<name>A0A0W0FUE7_MONRR</name>
<dbReference type="GO" id="GO:0006281">
    <property type="term" value="P:DNA repair"/>
    <property type="evidence" value="ECO:0007669"/>
    <property type="project" value="UniProtKB-UniRule"/>
</dbReference>
<dbReference type="GO" id="GO:0035267">
    <property type="term" value="C:NuA4 histone acetyltransferase complex"/>
    <property type="evidence" value="ECO:0007669"/>
    <property type="project" value="UniProtKB-UniRule"/>
</dbReference>
<dbReference type="Proteomes" id="UP000054988">
    <property type="component" value="Unassembled WGS sequence"/>
</dbReference>
<evidence type="ECO:0000256" key="7">
    <source>
        <dbReference type="ARBA" id="ARBA00023163"/>
    </source>
</evidence>
<comment type="function">
    <text evidence="9">Component of the NuA4 histone acetyltransferase complex which is involved in transcriptional activation of selected genes principally by acetylation of nucleosomal histone H4 and H2A. The NuA4 complex is also involved in DNA repair.</text>
</comment>
<evidence type="ECO:0000256" key="1">
    <source>
        <dbReference type="ARBA" id="ARBA00004123"/>
    </source>
</evidence>
<evidence type="ECO:0000313" key="12">
    <source>
        <dbReference type="Proteomes" id="UP000054988"/>
    </source>
</evidence>
<dbReference type="Pfam" id="PF09340">
    <property type="entry name" value="NuA4"/>
    <property type="match status" value="1"/>
</dbReference>
<evidence type="ECO:0000256" key="5">
    <source>
        <dbReference type="ARBA" id="ARBA00023015"/>
    </source>
</evidence>
<reference evidence="11 12" key="1">
    <citation type="submission" date="2015-12" db="EMBL/GenBank/DDBJ databases">
        <title>Draft genome sequence of Moniliophthora roreri, the causal agent of frosty pod rot of cacao.</title>
        <authorList>
            <person name="Aime M.C."/>
            <person name="Diaz-Valderrama J.R."/>
            <person name="Kijpornyongpan T."/>
            <person name="Phillips-Mora W."/>
        </authorList>
    </citation>
    <scope>NUCLEOTIDE SEQUENCE [LARGE SCALE GENOMIC DNA]</scope>
    <source>
        <strain evidence="11 12">MCA 2952</strain>
    </source>
</reference>
<evidence type="ECO:0000256" key="10">
    <source>
        <dbReference type="SAM" id="MobiDB-lite"/>
    </source>
</evidence>
<keyword evidence="9" id="KW-0234">DNA repair</keyword>
<evidence type="ECO:0000256" key="2">
    <source>
        <dbReference type="ARBA" id="ARBA00010916"/>
    </source>
</evidence>
<proteinExistence type="inferred from homology"/>
<evidence type="ECO:0000256" key="9">
    <source>
        <dbReference type="RuleBase" id="RU368022"/>
    </source>
</evidence>
<evidence type="ECO:0000256" key="8">
    <source>
        <dbReference type="ARBA" id="ARBA00023242"/>
    </source>
</evidence>
<evidence type="ECO:0000256" key="4">
    <source>
        <dbReference type="ARBA" id="ARBA00022853"/>
    </source>
</evidence>
<keyword evidence="8 9" id="KW-0539">Nucleus</keyword>
<feature type="region of interest" description="Disordered" evidence="10">
    <location>
        <begin position="122"/>
        <end position="187"/>
    </location>
</feature>
<keyword evidence="5 9" id="KW-0805">Transcription regulation</keyword>
<dbReference type="eggNOG" id="KOG3856">
    <property type="taxonomic scope" value="Eukaryota"/>
</dbReference>
<gene>
    <name evidence="11" type="ORF">WG66_7461</name>
</gene>
<sequence length="187" mass="20849">MSDDDKARYQALRKALLEALPKKRQLDKKLAQLEVQIYNLEGTYLTETAAHSGGNIIQGFENYLKNQATARRRYDAAEHDRLFSSSSLTMQKSLSLMAEEEGTANDDYSKQSTPGVATVIVPPAKGQELTTAQQNKLARDKEYQRKRRASQRRSVDTGSDDDGAATSISVSSSSRRATKRQRMADDD</sequence>
<comment type="subunit">
    <text evidence="9">Component of the NuA4 histone acetyltransferase complex.</text>
</comment>
<keyword evidence="6" id="KW-0175">Coiled coil</keyword>
<evidence type="ECO:0000313" key="11">
    <source>
        <dbReference type="EMBL" id="KTB39991.1"/>
    </source>
</evidence>
<comment type="caution">
    <text evidence="11">The sequence shown here is derived from an EMBL/GenBank/DDBJ whole genome shotgun (WGS) entry which is preliminary data.</text>
</comment>
<dbReference type="EMBL" id="LATX01001621">
    <property type="protein sequence ID" value="KTB39991.1"/>
    <property type="molecule type" value="Genomic_DNA"/>
</dbReference>
<evidence type="ECO:0000256" key="6">
    <source>
        <dbReference type="ARBA" id="ARBA00023054"/>
    </source>
</evidence>
<dbReference type="PANTHER" id="PTHR13476">
    <property type="entry name" value="CHROMATIN MODIFICATION-RELATED PROTEIN MEAF6"/>
    <property type="match status" value="1"/>
</dbReference>
<evidence type="ECO:0000256" key="3">
    <source>
        <dbReference type="ARBA" id="ARBA00018504"/>
    </source>
</evidence>
<protein>
    <recommendedName>
        <fullName evidence="3 9">Chromatin modification-related protein EAF6</fullName>
    </recommendedName>
</protein>
<keyword evidence="7 9" id="KW-0804">Transcription</keyword>